<dbReference type="RefSeq" id="WP_189988834.1">
    <property type="nucleotide sequence ID" value="NZ_BMZS01000004.1"/>
</dbReference>
<comment type="caution">
    <text evidence="2">The sequence shown here is derived from an EMBL/GenBank/DDBJ whole genome shotgun (WGS) entry which is preliminary data.</text>
</comment>
<dbReference type="EMBL" id="BMZS01000004">
    <property type="protein sequence ID" value="GHD48396.1"/>
    <property type="molecule type" value="Genomic_DNA"/>
</dbReference>
<evidence type="ECO:0000259" key="1">
    <source>
        <dbReference type="Pfam" id="PF00126"/>
    </source>
</evidence>
<evidence type="ECO:0000313" key="2">
    <source>
        <dbReference type="EMBL" id="GHD48396.1"/>
    </source>
</evidence>
<dbReference type="Pfam" id="PF00126">
    <property type="entry name" value="HTH_1"/>
    <property type="match status" value="1"/>
</dbReference>
<dbReference type="AlphaFoldDB" id="A0A918XRQ2"/>
<protein>
    <recommendedName>
        <fullName evidence="1">HTH lysR-type domain-containing protein</fullName>
    </recommendedName>
</protein>
<dbReference type="PANTHER" id="PTHR30432:SF1">
    <property type="entry name" value="DNA-BINDING TRANSCRIPTIONAL DUAL REGULATOR MODE"/>
    <property type="match status" value="1"/>
</dbReference>
<gene>
    <name evidence="2" type="ORF">GCM10017083_19430</name>
</gene>
<sequence length="114" mass="11729">MARPRIRLLIGDSVALGPGKARLLEAIGDSGSIAAAARSMGMSYGRAWQLVQAMNGDFRGPLVERAAGGRGGGGAVLTGLGRDALDRYRAMEAQADAAVAAALDEFTALLKSQE</sequence>
<dbReference type="InterPro" id="IPR036388">
    <property type="entry name" value="WH-like_DNA-bd_sf"/>
</dbReference>
<reference evidence="2" key="1">
    <citation type="journal article" date="2014" name="Int. J. Syst. Evol. Microbiol.">
        <title>Complete genome sequence of Corynebacterium casei LMG S-19264T (=DSM 44701T), isolated from a smear-ripened cheese.</title>
        <authorList>
            <consortium name="US DOE Joint Genome Institute (JGI-PGF)"/>
            <person name="Walter F."/>
            <person name="Albersmeier A."/>
            <person name="Kalinowski J."/>
            <person name="Ruckert C."/>
        </authorList>
    </citation>
    <scope>NUCLEOTIDE SEQUENCE</scope>
    <source>
        <strain evidence="2">KCTC 42651</strain>
    </source>
</reference>
<reference evidence="2" key="2">
    <citation type="submission" date="2020-09" db="EMBL/GenBank/DDBJ databases">
        <authorList>
            <person name="Sun Q."/>
            <person name="Kim S."/>
        </authorList>
    </citation>
    <scope>NUCLEOTIDE SEQUENCE</scope>
    <source>
        <strain evidence="2">KCTC 42651</strain>
    </source>
</reference>
<organism evidence="2 3">
    <name type="scientific">Thalassobaculum fulvum</name>
    <dbReference type="NCBI Taxonomy" id="1633335"/>
    <lineage>
        <taxon>Bacteria</taxon>
        <taxon>Pseudomonadati</taxon>
        <taxon>Pseudomonadota</taxon>
        <taxon>Alphaproteobacteria</taxon>
        <taxon>Rhodospirillales</taxon>
        <taxon>Thalassobaculaceae</taxon>
        <taxon>Thalassobaculum</taxon>
    </lineage>
</organism>
<name>A0A918XRQ2_9PROT</name>
<dbReference type="PANTHER" id="PTHR30432">
    <property type="entry name" value="TRANSCRIPTIONAL REGULATOR MODE"/>
    <property type="match status" value="1"/>
</dbReference>
<proteinExistence type="predicted"/>
<feature type="domain" description="HTH lysR-type" evidence="1">
    <location>
        <begin position="22"/>
        <end position="81"/>
    </location>
</feature>
<accession>A0A918XRQ2</accession>
<dbReference type="Proteomes" id="UP000630353">
    <property type="component" value="Unassembled WGS sequence"/>
</dbReference>
<dbReference type="Gene3D" id="1.10.10.10">
    <property type="entry name" value="Winged helix-like DNA-binding domain superfamily/Winged helix DNA-binding domain"/>
    <property type="match status" value="1"/>
</dbReference>
<dbReference type="SUPFAM" id="SSF46785">
    <property type="entry name" value="Winged helix' DNA-binding domain"/>
    <property type="match status" value="1"/>
</dbReference>
<keyword evidence="3" id="KW-1185">Reference proteome</keyword>
<dbReference type="GO" id="GO:0003700">
    <property type="term" value="F:DNA-binding transcription factor activity"/>
    <property type="evidence" value="ECO:0007669"/>
    <property type="project" value="InterPro"/>
</dbReference>
<dbReference type="InterPro" id="IPR051815">
    <property type="entry name" value="Molybdate_resp_trans_reg"/>
</dbReference>
<dbReference type="InterPro" id="IPR000847">
    <property type="entry name" value="LysR_HTH_N"/>
</dbReference>
<evidence type="ECO:0000313" key="3">
    <source>
        <dbReference type="Proteomes" id="UP000630353"/>
    </source>
</evidence>
<dbReference type="InterPro" id="IPR036390">
    <property type="entry name" value="WH_DNA-bd_sf"/>
</dbReference>